<dbReference type="STRING" id="1123062.SAMN02745775_101890"/>
<sequence length="124" mass="12442">MGMLAAALMLSGCGGAGGLTAGWPFSRQAAGPAASQSAPAVPADPVLAFAARSQPGAQDRITLADGQPATARLVRAYNAASGRECREVAVVTSAGERARVICATPEGSWAETRILLRGGGIPRP</sequence>
<gene>
    <name evidence="1" type="ORF">SAMN02745775_101890</name>
</gene>
<accession>A0A1I3Y2B9</accession>
<dbReference type="EMBL" id="FOSQ01000001">
    <property type="protein sequence ID" value="SFK25955.1"/>
    <property type="molecule type" value="Genomic_DNA"/>
</dbReference>
<reference evidence="1 2" key="1">
    <citation type="submission" date="2016-10" db="EMBL/GenBank/DDBJ databases">
        <authorList>
            <person name="de Groot N.N."/>
        </authorList>
    </citation>
    <scope>NUCLEOTIDE SEQUENCE [LARGE SCALE GENOMIC DNA]</scope>
    <source>
        <strain evidence="1 2">DSM 19981</strain>
    </source>
</reference>
<dbReference type="AlphaFoldDB" id="A0A1I3Y2B9"/>
<dbReference type="Proteomes" id="UP000199473">
    <property type="component" value="Unassembled WGS sequence"/>
</dbReference>
<organism evidence="1 2">
    <name type="scientific">Falsiroseomonas stagni DSM 19981</name>
    <dbReference type="NCBI Taxonomy" id="1123062"/>
    <lineage>
        <taxon>Bacteria</taxon>
        <taxon>Pseudomonadati</taxon>
        <taxon>Pseudomonadota</taxon>
        <taxon>Alphaproteobacteria</taxon>
        <taxon>Acetobacterales</taxon>
        <taxon>Roseomonadaceae</taxon>
        <taxon>Falsiroseomonas</taxon>
    </lineage>
</organism>
<name>A0A1I3Y2B9_9PROT</name>
<evidence type="ECO:0000313" key="1">
    <source>
        <dbReference type="EMBL" id="SFK25955.1"/>
    </source>
</evidence>
<keyword evidence="2" id="KW-1185">Reference proteome</keyword>
<proteinExistence type="predicted"/>
<evidence type="ECO:0000313" key="2">
    <source>
        <dbReference type="Proteomes" id="UP000199473"/>
    </source>
</evidence>
<protein>
    <submittedName>
        <fullName evidence="1">Common-antigen outer membrane protein</fullName>
    </submittedName>
</protein>